<dbReference type="SUPFAM" id="SSF51735">
    <property type="entry name" value="NAD(P)-binding Rossmann-fold domains"/>
    <property type="match status" value="1"/>
</dbReference>
<dbReference type="Proteomes" id="UP000230392">
    <property type="component" value="Unassembled WGS sequence"/>
</dbReference>
<name>A0A2G9Y9L2_9BACT</name>
<feature type="non-terminal residue" evidence="3">
    <location>
        <position position="259"/>
    </location>
</feature>
<dbReference type="InterPro" id="IPR052515">
    <property type="entry name" value="Gfo/Idh/MocA_Oxidoreductase"/>
</dbReference>
<evidence type="ECO:0008006" key="5">
    <source>
        <dbReference type="Google" id="ProtNLM"/>
    </source>
</evidence>
<dbReference type="SUPFAM" id="SSF55347">
    <property type="entry name" value="Glyceraldehyde-3-phosphate dehydrogenase-like, C-terminal domain"/>
    <property type="match status" value="1"/>
</dbReference>
<comment type="caution">
    <text evidence="3">The sequence shown here is derived from an EMBL/GenBank/DDBJ whole genome shotgun (WGS) entry which is preliminary data.</text>
</comment>
<feature type="domain" description="GFO/IDH/MocA-like oxidoreductase" evidence="2">
    <location>
        <begin position="134"/>
        <end position="257"/>
    </location>
</feature>
<dbReference type="InterPro" id="IPR000683">
    <property type="entry name" value="Gfo/Idh/MocA-like_OxRdtase_N"/>
</dbReference>
<dbReference type="Pfam" id="PF22725">
    <property type="entry name" value="GFO_IDH_MocA_C3"/>
    <property type="match status" value="1"/>
</dbReference>
<evidence type="ECO:0000259" key="2">
    <source>
        <dbReference type="Pfam" id="PF22725"/>
    </source>
</evidence>
<proteinExistence type="predicted"/>
<reference evidence="3 4" key="1">
    <citation type="submission" date="2017-09" db="EMBL/GenBank/DDBJ databases">
        <title>Depth-based differentiation of microbial function through sediment-hosted aquifers and enrichment of novel symbionts in the deep terrestrial subsurface.</title>
        <authorList>
            <person name="Probst A.J."/>
            <person name="Ladd B."/>
            <person name="Jarett J.K."/>
            <person name="Geller-Mcgrath D.E."/>
            <person name="Sieber C.M."/>
            <person name="Emerson J.B."/>
            <person name="Anantharaman K."/>
            <person name="Thomas B.C."/>
            <person name="Malmstrom R."/>
            <person name="Stieglmeier M."/>
            <person name="Klingl A."/>
            <person name="Woyke T."/>
            <person name="Ryan C.M."/>
            <person name="Banfield J.F."/>
        </authorList>
    </citation>
    <scope>NUCLEOTIDE SEQUENCE [LARGE SCALE GENOMIC DNA]</scope>
    <source>
        <strain evidence="3">CG23_combo_of_CG06-09_8_20_14_all_48_7</strain>
    </source>
</reference>
<dbReference type="PANTHER" id="PTHR43249:SF1">
    <property type="entry name" value="D-GLUCOSIDE 3-DEHYDROGENASE"/>
    <property type="match status" value="1"/>
</dbReference>
<dbReference type="GO" id="GO:0000166">
    <property type="term" value="F:nucleotide binding"/>
    <property type="evidence" value="ECO:0007669"/>
    <property type="project" value="InterPro"/>
</dbReference>
<sequence length="259" mass="28305">KRLTVGIVGAGGIAQYGHIPGFQKLAEVEVVALADPNKEKLETVAKKFQIPKTFTDYRELIGKKEIDIISICSPNYLHKEQAVLALSAGKDVLCEKPVAMNSRETEEILTTVKKTGRKFMVAFPHRFSSASTFLKKMIDRGEFGDIYYAKAGCLRRRGIPGLGGWFTTKKFSGGGPLIDVGVHVLDKTCWLMGAPRPVSVTGVTYQKFKKIATDGGWPPPDSRVGDKFTGTFDVEDLSGAFIRFENGATLVLEASWAGN</sequence>
<dbReference type="Pfam" id="PF01408">
    <property type="entry name" value="GFO_IDH_MocA"/>
    <property type="match status" value="1"/>
</dbReference>
<feature type="domain" description="Gfo/Idh/MocA-like oxidoreductase N-terminal" evidence="1">
    <location>
        <begin position="4"/>
        <end position="123"/>
    </location>
</feature>
<dbReference type="Gene3D" id="3.40.50.720">
    <property type="entry name" value="NAD(P)-binding Rossmann-like Domain"/>
    <property type="match status" value="1"/>
</dbReference>
<accession>A0A2G9Y9L2</accession>
<gene>
    <name evidence="3" type="ORF">COX46_04705</name>
</gene>
<feature type="non-terminal residue" evidence="3">
    <location>
        <position position="1"/>
    </location>
</feature>
<protein>
    <recommendedName>
        <fullName evidence="5">Oxidoreductase</fullName>
    </recommendedName>
</protein>
<organism evidence="3 4">
    <name type="scientific">bacterium (Candidatus Ratteibacteria) CG23_combo_of_CG06-09_8_20_14_all_48_7</name>
    <dbReference type="NCBI Taxonomy" id="2014292"/>
    <lineage>
        <taxon>Bacteria</taxon>
        <taxon>Candidatus Ratteibacteria</taxon>
    </lineage>
</organism>
<dbReference type="InterPro" id="IPR055170">
    <property type="entry name" value="GFO_IDH_MocA-like_dom"/>
</dbReference>
<dbReference type="PANTHER" id="PTHR43249">
    <property type="entry name" value="UDP-N-ACETYL-2-AMINO-2-DEOXY-D-GLUCURONATE OXIDASE"/>
    <property type="match status" value="1"/>
</dbReference>
<evidence type="ECO:0000313" key="4">
    <source>
        <dbReference type="Proteomes" id="UP000230392"/>
    </source>
</evidence>
<dbReference type="InterPro" id="IPR036291">
    <property type="entry name" value="NAD(P)-bd_dom_sf"/>
</dbReference>
<dbReference type="AlphaFoldDB" id="A0A2G9Y9L2"/>
<evidence type="ECO:0000259" key="1">
    <source>
        <dbReference type="Pfam" id="PF01408"/>
    </source>
</evidence>
<evidence type="ECO:0000313" key="3">
    <source>
        <dbReference type="EMBL" id="PIP15919.1"/>
    </source>
</evidence>
<dbReference type="EMBL" id="PCRF01000231">
    <property type="protein sequence ID" value="PIP15919.1"/>
    <property type="molecule type" value="Genomic_DNA"/>
</dbReference>
<dbReference type="Gene3D" id="3.30.360.10">
    <property type="entry name" value="Dihydrodipicolinate Reductase, domain 2"/>
    <property type="match status" value="1"/>
</dbReference>